<dbReference type="EMBL" id="CP047156">
    <property type="protein sequence ID" value="QHC00846.1"/>
    <property type="molecule type" value="Genomic_DNA"/>
</dbReference>
<feature type="transmembrane region" description="Helical" evidence="1">
    <location>
        <begin position="149"/>
        <end position="168"/>
    </location>
</feature>
<keyword evidence="1" id="KW-0812">Transmembrane</keyword>
<organism evidence="3 4">
    <name type="scientific">Epidermidibacterium keratini</name>
    <dbReference type="NCBI Taxonomy" id="1891644"/>
    <lineage>
        <taxon>Bacteria</taxon>
        <taxon>Bacillati</taxon>
        <taxon>Actinomycetota</taxon>
        <taxon>Actinomycetes</taxon>
        <taxon>Sporichthyales</taxon>
        <taxon>Sporichthyaceae</taxon>
        <taxon>Epidermidibacterium</taxon>
    </lineage>
</organism>
<feature type="domain" description="CAAX prenyl protease 2/Lysostaphin resistance protein A-like" evidence="2">
    <location>
        <begin position="118"/>
        <end position="231"/>
    </location>
</feature>
<dbReference type="InterPro" id="IPR015837">
    <property type="entry name" value="UCP026622_CAAX_protease"/>
</dbReference>
<dbReference type="PIRSF" id="PIRSF026622">
    <property type="entry name" value="Proteas_026622"/>
    <property type="match status" value="1"/>
</dbReference>
<feature type="transmembrane region" description="Helical" evidence="1">
    <location>
        <begin position="78"/>
        <end position="97"/>
    </location>
</feature>
<keyword evidence="4" id="KW-1185">Reference proteome</keyword>
<dbReference type="Proteomes" id="UP000463857">
    <property type="component" value="Chromosome"/>
</dbReference>
<protein>
    <submittedName>
        <fullName evidence="3">CPBP family intramembrane metalloprotease</fullName>
    </submittedName>
</protein>
<dbReference type="RefSeq" id="WP_159545731.1">
    <property type="nucleotide sequence ID" value="NZ_CP047156.1"/>
</dbReference>
<accession>A0A7L4YNX5</accession>
<reference evidence="3 4" key="1">
    <citation type="journal article" date="2018" name="Int. J. Syst. Evol. Microbiol.">
        <title>Epidermidibacterium keratini gen. nov., sp. nov., a member of the family Sporichthyaceae, isolated from keratin epidermis.</title>
        <authorList>
            <person name="Lee D.G."/>
            <person name="Trujillo M.E."/>
            <person name="Kang S."/>
            <person name="Nam J.J."/>
            <person name="Kim Y.J."/>
        </authorList>
    </citation>
    <scope>NUCLEOTIDE SEQUENCE [LARGE SCALE GENOMIC DNA]</scope>
    <source>
        <strain evidence="3 4">EPI-7</strain>
    </source>
</reference>
<feature type="transmembrane region" description="Helical" evidence="1">
    <location>
        <begin position="224"/>
        <end position="244"/>
    </location>
</feature>
<feature type="transmembrane region" description="Helical" evidence="1">
    <location>
        <begin position="188"/>
        <end position="212"/>
    </location>
</feature>
<name>A0A7L4YNX5_9ACTN</name>
<dbReference type="InterPro" id="IPR003675">
    <property type="entry name" value="Rce1/LyrA-like_dom"/>
</dbReference>
<dbReference type="OrthoDB" id="3291654at2"/>
<proteinExistence type="predicted"/>
<dbReference type="Pfam" id="PF02517">
    <property type="entry name" value="Rce1-like"/>
    <property type="match status" value="1"/>
</dbReference>
<feature type="transmembrane region" description="Helical" evidence="1">
    <location>
        <begin position="117"/>
        <end position="137"/>
    </location>
</feature>
<gene>
    <name evidence="3" type="ORF">EK0264_11505</name>
</gene>
<keyword evidence="3" id="KW-0482">Metalloprotease</keyword>
<dbReference type="InParanoid" id="A0A7L4YNX5"/>
<dbReference type="GO" id="GO:0080120">
    <property type="term" value="P:CAAX-box protein maturation"/>
    <property type="evidence" value="ECO:0007669"/>
    <property type="project" value="UniProtKB-ARBA"/>
</dbReference>
<dbReference type="GO" id="GO:0006508">
    <property type="term" value="P:proteolysis"/>
    <property type="evidence" value="ECO:0007669"/>
    <property type="project" value="UniProtKB-KW"/>
</dbReference>
<dbReference type="GO" id="GO:0008237">
    <property type="term" value="F:metallopeptidase activity"/>
    <property type="evidence" value="ECO:0007669"/>
    <property type="project" value="UniProtKB-KW"/>
</dbReference>
<evidence type="ECO:0000256" key="1">
    <source>
        <dbReference type="SAM" id="Phobius"/>
    </source>
</evidence>
<evidence type="ECO:0000259" key="2">
    <source>
        <dbReference type="Pfam" id="PF02517"/>
    </source>
</evidence>
<keyword evidence="1" id="KW-0472">Membrane</keyword>
<feature type="transmembrane region" description="Helical" evidence="1">
    <location>
        <begin position="20"/>
        <end position="39"/>
    </location>
</feature>
<keyword evidence="1" id="KW-1133">Transmembrane helix</keyword>
<sequence length="245" mass="24778">MTQLALQPALPRRVLSLDSYRTIGVLAGIATINVLAHRAGLPPAAVIPIGAASVATIAVLSGLRPADLGLSRVHWRRGLIWAAGCALAVAASVGLIMAMPGGMALFADARFPSVPPAVFAALVTIPLATVLPEELLFRGVLDGALNRRFGPRTAYAIGALAFGSWHAITSLSLASGNSTVRTLVGNGAFAQVLCTAGVVAVTSVAGFGLSWLRRRSGSLLAPIGLHWALNGIGALAAGVAGASLA</sequence>
<keyword evidence="3" id="KW-0378">Hydrolase</keyword>
<evidence type="ECO:0000313" key="4">
    <source>
        <dbReference type="Proteomes" id="UP000463857"/>
    </source>
</evidence>
<keyword evidence="3" id="KW-0645">Protease</keyword>
<evidence type="ECO:0000313" key="3">
    <source>
        <dbReference type="EMBL" id="QHC00846.1"/>
    </source>
</evidence>
<dbReference type="GO" id="GO:0004175">
    <property type="term" value="F:endopeptidase activity"/>
    <property type="evidence" value="ECO:0007669"/>
    <property type="project" value="UniProtKB-ARBA"/>
</dbReference>
<dbReference type="KEGG" id="eke:EK0264_11505"/>
<feature type="transmembrane region" description="Helical" evidence="1">
    <location>
        <begin position="45"/>
        <end position="66"/>
    </location>
</feature>
<dbReference type="AlphaFoldDB" id="A0A7L4YNX5"/>